<dbReference type="GO" id="GO:0003700">
    <property type="term" value="F:DNA-binding transcription factor activity"/>
    <property type="evidence" value="ECO:0007669"/>
    <property type="project" value="InterPro"/>
</dbReference>
<keyword evidence="2" id="KW-0238">DNA-binding</keyword>
<comment type="caution">
    <text evidence="5">The sequence shown here is derived from an EMBL/GenBank/DDBJ whole genome shotgun (WGS) entry which is preliminary data.</text>
</comment>
<dbReference type="AlphaFoldDB" id="A0A5D0RP46"/>
<dbReference type="PROSITE" id="PS51071">
    <property type="entry name" value="HTH_RPIR"/>
    <property type="match status" value="1"/>
</dbReference>
<organism evidence="5 6">
    <name type="scientific">Maritimibacter fusiformis</name>
    <dbReference type="NCBI Taxonomy" id="2603819"/>
    <lineage>
        <taxon>Bacteria</taxon>
        <taxon>Pseudomonadati</taxon>
        <taxon>Pseudomonadota</taxon>
        <taxon>Alphaproteobacteria</taxon>
        <taxon>Rhodobacterales</taxon>
        <taxon>Roseobacteraceae</taxon>
        <taxon>Maritimibacter</taxon>
    </lineage>
</organism>
<gene>
    <name evidence="5" type="ORF">FVF75_03595</name>
</gene>
<evidence type="ECO:0000256" key="2">
    <source>
        <dbReference type="ARBA" id="ARBA00023125"/>
    </source>
</evidence>
<evidence type="ECO:0000313" key="5">
    <source>
        <dbReference type="EMBL" id="TYB83273.1"/>
    </source>
</evidence>
<keyword evidence="3" id="KW-0804">Transcription</keyword>
<sequence>MNRVLTICETNETYSGRRKFPGRGRVRVDGSFEHRLAQNFDGLSARLRDAAEYVARNPVDIATRSLRTVAQDSGLAPATFSRMARAIGYDSFEDLREAMRTKIGRRVDSFAERAASLQKDHATGKTGFFDAHVGACMANLERMAADIDRDLLEAAVDRLHAARHVRLSGALGSTGVVEYMAYIADFCADNWSVIGRMGASLGSGLTGLDARDALIVVTKPPFSTRSIATAELAAERGAYVIVITDTHACPALRHASAGFVVPTDSPHFYSSYAATMVLVETMVGMLVGRAGPAARERIAQVEESNRRLSEVWAG</sequence>
<dbReference type="SUPFAM" id="SSF53697">
    <property type="entry name" value="SIS domain"/>
    <property type="match status" value="1"/>
</dbReference>
<dbReference type="Gene3D" id="1.10.10.10">
    <property type="entry name" value="Winged helix-like DNA-binding domain superfamily/Winged helix DNA-binding domain"/>
    <property type="match status" value="1"/>
</dbReference>
<evidence type="ECO:0000259" key="4">
    <source>
        <dbReference type="PROSITE" id="PS51071"/>
    </source>
</evidence>
<dbReference type="PANTHER" id="PTHR30514:SF18">
    <property type="entry name" value="RPIR-FAMILY TRANSCRIPTIONAL REGULATOR"/>
    <property type="match status" value="1"/>
</dbReference>
<feature type="domain" description="HTH rpiR-type" evidence="4">
    <location>
        <begin position="30"/>
        <end position="106"/>
    </location>
</feature>
<dbReference type="EMBL" id="VSIY01000003">
    <property type="protein sequence ID" value="TYB83273.1"/>
    <property type="molecule type" value="Genomic_DNA"/>
</dbReference>
<name>A0A5D0RP46_9RHOB</name>
<dbReference type="GO" id="GO:0097367">
    <property type="term" value="F:carbohydrate derivative binding"/>
    <property type="evidence" value="ECO:0007669"/>
    <property type="project" value="InterPro"/>
</dbReference>
<dbReference type="Pfam" id="PF01380">
    <property type="entry name" value="SIS"/>
    <property type="match status" value="1"/>
</dbReference>
<dbReference type="Gene3D" id="3.40.50.10490">
    <property type="entry name" value="Glucose-6-phosphate isomerase like protein, domain 1"/>
    <property type="match status" value="1"/>
</dbReference>
<proteinExistence type="predicted"/>
<keyword evidence="6" id="KW-1185">Reference proteome</keyword>
<dbReference type="InterPro" id="IPR046348">
    <property type="entry name" value="SIS_dom_sf"/>
</dbReference>
<dbReference type="InterPro" id="IPR000281">
    <property type="entry name" value="HTH_RpiR"/>
</dbReference>
<evidence type="ECO:0000313" key="6">
    <source>
        <dbReference type="Proteomes" id="UP000322080"/>
    </source>
</evidence>
<dbReference type="GO" id="GO:1901135">
    <property type="term" value="P:carbohydrate derivative metabolic process"/>
    <property type="evidence" value="ECO:0007669"/>
    <property type="project" value="InterPro"/>
</dbReference>
<dbReference type="InterPro" id="IPR047640">
    <property type="entry name" value="RpiR-like"/>
</dbReference>
<keyword evidence="1" id="KW-0805">Transcription regulation</keyword>
<evidence type="ECO:0000256" key="1">
    <source>
        <dbReference type="ARBA" id="ARBA00023015"/>
    </source>
</evidence>
<reference evidence="5 6" key="1">
    <citation type="submission" date="2019-08" db="EMBL/GenBank/DDBJ databases">
        <title>Identification of a novel species of the genus Boseongicola.</title>
        <authorList>
            <person name="Zhang X.-Q."/>
        </authorList>
    </citation>
    <scope>NUCLEOTIDE SEQUENCE [LARGE SCALE GENOMIC DNA]</scope>
    <source>
        <strain evidence="5 6">HY14</strain>
    </source>
</reference>
<dbReference type="InterPro" id="IPR036388">
    <property type="entry name" value="WH-like_DNA-bd_sf"/>
</dbReference>
<dbReference type="Proteomes" id="UP000322080">
    <property type="component" value="Unassembled WGS sequence"/>
</dbReference>
<dbReference type="SUPFAM" id="SSF46689">
    <property type="entry name" value="Homeodomain-like"/>
    <property type="match status" value="1"/>
</dbReference>
<dbReference type="InterPro" id="IPR001347">
    <property type="entry name" value="SIS_dom"/>
</dbReference>
<dbReference type="PANTHER" id="PTHR30514">
    <property type="entry name" value="GLUCOKINASE"/>
    <property type="match status" value="1"/>
</dbReference>
<dbReference type="GO" id="GO:0003677">
    <property type="term" value="F:DNA binding"/>
    <property type="evidence" value="ECO:0007669"/>
    <property type="project" value="UniProtKB-KW"/>
</dbReference>
<protein>
    <submittedName>
        <fullName evidence="5">MurR/RpiR family transcriptional regulator</fullName>
    </submittedName>
</protein>
<dbReference type="InterPro" id="IPR009057">
    <property type="entry name" value="Homeodomain-like_sf"/>
</dbReference>
<evidence type="ECO:0000256" key="3">
    <source>
        <dbReference type="ARBA" id="ARBA00023163"/>
    </source>
</evidence>
<dbReference type="InterPro" id="IPR035472">
    <property type="entry name" value="RpiR-like_SIS"/>
</dbReference>
<dbReference type="CDD" id="cd05013">
    <property type="entry name" value="SIS_RpiR"/>
    <property type="match status" value="1"/>
</dbReference>
<accession>A0A5D0RP46</accession>